<dbReference type="PANTHER" id="PTHR21661">
    <property type="entry name" value="EPOXIDE HYDROLASE 1-RELATED"/>
    <property type="match status" value="1"/>
</dbReference>
<dbReference type="Pfam" id="PF06441">
    <property type="entry name" value="EHN"/>
    <property type="match status" value="1"/>
</dbReference>
<dbReference type="Gene3D" id="3.40.50.1820">
    <property type="entry name" value="alpha/beta hydrolase"/>
    <property type="match status" value="1"/>
</dbReference>
<dbReference type="AlphaFoldDB" id="A0A940N428"/>
<evidence type="ECO:0000256" key="4">
    <source>
        <dbReference type="PIRSR" id="PIRSR001112-1"/>
    </source>
</evidence>
<accession>A0A940N428</accession>
<dbReference type="GO" id="GO:0097176">
    <property type="term" value="P:epoxide metabolic process"/>
    <property type="evidence" value="ECO:0007669"/>
    <property type="project" value="TreeGrafter"/>
</dbReference>
<evidence type="ECO:0000259" key="5">
    <source>
        <dbReference type="Pfam" id="PF06441"/>
    </source>
</evidence>
<feature type="domain" description="Epoxide hydrolase N-terminal" evidence="5">
    <location>
        <begin position="4"/>
        <end position="108"/>
    </location>
</feature>
<dbReference type="PRINTS" id="PR00412">
    <property type="entry name" value="EPOXHYDRLASE"/>
</dbReference>
<dbReference type="PANTHER" id="PTHR21661:SF35">
    <property type="entry name" value="EPOXIDE HYDROLASE"/>
    <property type="match status" value="1"/>
</dbReference>
<proteinExistence type="inferred from homology"/>
<organism evidence="6 7">
    <name type="scientific">Roseomonas indoligenes</name>
    <dbReference type="NCBI Taxonomy" id="2820811"/>
    <lineage>
        <taxon>Bacteria</taxon>
        <taxon>Pseudomonadati</taxon>
        <taxon>Pseudomonadota</taxon>
        <taxon>Alphaproteobacteria</taxon>
        <taxon>Acetobacterales</taxon>
        <taxon>Roseomonadaceae</taxon>
        <taxon>Roseomonas</taxon>
    </lineage>
</organism>
<comment type="similarity">
    <text evidence="1">Belongs to the peptidase S33 family.</text>
</comment>
<dbReference type="Proteomes" id="UP000677537">
    <property type="component" value="Unassembled WGS sequence"/>
</dbReference>
<dbReference type="EMBL" id="JAGIZA010000019">
    <property type="protein sequence ID" value="MBP0495616.1"/>
    <property type="molecule type" value="Genomic_DNA"/>
</dbReference>
<evidence type="ECO:0000256" key="3">
    <source>
        <dbReference type="ARBA" id="ARBA00022801"/>
    </source>
</evidence>
<dbReference type="SUPFAM" id="SSF53474">
    <property type="entry name" value="alpha/beta-Hydrolases"/>
    <property type="match status" value="1"/>
</dbReference>
<evidence type="ECO:0000313" key="6">
    <source>
        <dbReference type="EMBL" id="MBP0495616.1"/>
    </source>
</evidence>
<name>A0A940N428_9PROT</name>
<feature type="active site" description="Proton acceptor" evidence="4">
    <location>
        <position position="357"/>
    </location>
</feature>
<comment type="caution">
    <text evidence="6">The sequence shown here is derived from an EMBL/GenBank/DDBJ whole genome shotgun (WGS) entry which is preliminary data.</text>
</comment>
<evidence type="ECO:0000313" key="7">
    <source>
        <dbReference type="Proteomes" id="UP000677537"/>
    </source>
</evidence>
<gene>
    <name evidence="6" type="ORF">J5Y10_22725</name>
</gene>
<keyword evidence="7" id="KW-1185">Reference proteome</keyword>
<feature type="active site" description="Proton donor" evidence="4">
    <location>
        <position position="301"/>
    </location>
</feature>
<evidence type="ECO:0000256" key="2">
    <source>
        <dbReference type="ARBA" id="ARBA00022797"/>
    </source>
</evidence>
<protein>
    <submittedName>
        <fullName evidence="6">Alpha/beta fold hydrolase</fullName>
    </submittedName>
</protein>
<keyword evidence="2" id="KW-0058">Aromatic hydrocarbons catabolism</keyword>
<keyword evidence="3 6" id="KW-0378">Hydrolase</keyword>
<dbReference type="GO" id="GO:0004301">
    <property type="term" value="F:epoxide hydrolase activity"/>
    <property type="evidence" value="ECO:0007669"/>
    <property type="project" value="TreeGrafter"/>
</dbReference>
<sequence length="380" mass="42266">METRPFEVRWDPSALSHLKDRLRATPLPRQPRDAGWKYGCDPDFLSALRDHWLDGYDAEAAAAALNRHPQIIARVENLDLHAYHVVGEAGGKRPLLLTHGWPGSVLEFLEVIEPLAFPSRHGGRAEDAFDLVIPSLPGFGFSGKPETPISARTTARLFDALMRGLGYPRYRAQGGDWGAAVTAWLALDHVASLKAIHLNMVLVRPDAAPKTPEELAWQAEQAGVQGKLGAYAQLQGSKPQSIAYAMQDNPLAQAAWIVERFHDWADLRERPFDQVFTKDQLITDVMIYAMNDAFTTAAWYYFGAQQEAVRSIPPGRRVMVPTAVAAFPDPRSPMPPRSLVEKGYAVNRWSDMPRGGHFPAMEVPEDFVADLRAWGRQTEA</sequence>
<dbReference type="PIRSF" id="PIRSF001112">
    <property type="entry name" value="Epoxide_hydrolase"/>
    <property type="match status" value="1"/>
</dbReference>
<dbReference type="InterPro" id="IPR029058">
    <property type="entry name" value="AB_hydrolase_fold"/>
</dbReference>
<dbReference type="RefSeq" id="WP_209376414.1">
    <property type="nucleotide sequence ID" value="NZ_JAGIZA010000019.1"/>
</dbReference>
<dbReference type="InterPro" id="IPR016292">
    <property type="entry name" value="Epoxide_hydrolase"/>
</dbReference>
<dbReference type="InterPro" id="IPR010497">
    <property type="entry name" value="Epoxide_hydro_N"/>
</dbReference>
<dbReference type="InterPro" id="IPR000639">
    <property type="entry name" value="Epox_hydrolase-like"/>
</dbReference>
<reference evidence="6" key="1">
    <citation type="submission" date="2021-03" db="EMBL/GenBank/DDBJ databases">
        <authorList>
            <person name="So Y."/>
        </authorList>
    </citation>
    <scope>NUCLEOTIDE SEQUENCE</scope>
    <source>
        <strain evidence="6">SG15</strain>
    </source>
</reference>
<evidence type="ECO:0000256" key="1">
    <source>
        <dbReference type="ARBA" id="ARBA00010088"/>
    </source>
</evidence>
<feature type="active site" description="Nucleophile" evidence="4">
    <location>
        <position position="176"/>
    </location>
</feature>